<name>A0A326TVN9_THEHA</name>
<dbReference type="InterPro" id="IPR036388">
    <property type="entry name" value="WH-like_DNA-bd_sf"/>
</dbReference>
<dbReference type="SUPFAM" id="SSF46955">
    <property type="entry name" value="Putative DNA-binding domain"/>
    <property type="match status" value="1"/>
</dbReference>
<dbReference type="Proteomes" id="UP000248806">
    <property type="component" value="Unassembled WGS sequence"/>
</dbReference>
<organism evidence="2 3">
    <name type="scientific">Thermosporothrix hazakensis</name>
    <dbReference type="NCBI Taxonomy" id="644383"/>
    <lineage>
        <taxon>Bacteria</taxon>
        <taxon>Bacillati</taxon>
        <taxon>Chloroflexota</taxon>
        <taxon>Ktedonobacteria</taxon>
        <taxon>Ktedonobacterales</taxon>
        <taxon>Thermosporotrichaceae</taxon>
        <taxon>Thermosporothrix</taxon>
    </lineage>
</organism>
<dbReference type="OrthoDB" id="166072at2"/>
<dbReference type="Gene3D" id="1.10.10.10">
    <property type="entry name" value="Winged helix-like DNA-binding domain superfamily/Winged helix DNA-binding domain"/>
    <property type="match status" value="1"/>
</dbReference>
<dbReference type="Pfam" id="PF12728">
    <property type="entry name" value="HTH_17"/>
    <property type="match status" value="1"/>
</dbReference>
<dbReference type="RefSeq" id="WP_111326024.1">
    <property type="nucleotide sequence ID" value="NZ_QKUF01000038.1"/>
</dbReference>
<protein>
    <submittedName>
        <fullName evidence="2">AlpA family transcriptional regulator</fullName>
    </submittedName>
</protein>
<evidence type="ECO:0000313" key="2">
    <source>
        <dbReference type="EMBL" id="PZW20996.1"/>
    </source>
</evidence>
<comment type="caution">
    <text evidence="2">The sequence shown here is derived from an EMBL/GenBank/DDBJ whole genome shotgun (WGS) entry which is preliminary data.</text>
</comment>
<dbReference type="AlphaFoldDB" id="A0A326TVN9"/>
<accession>A0A326TVN9</accession>
<evidence type="ECO:0000259" key="1">
    <source>
        <dbReference type="Pfam" id="PF12728"/>
    </source>
</evidence>
<sequence length="61" mass="7015">MVTEPWLLSVAAVAEKIGVCKQTVYNWIYREGLPTIVIGGRRFVDPDSLRKWIKGREQQLV</sequence>
<proteinExistence type="predicted"/>
<dbReference type="EMBL" id="QKUF01000038">
    <property type="protein sequence ID" value="PZW20996.1"/>
    <property type="molecule type" value="Genomic_DNA"/>
</dbReference>
<reference evidence="2 3" key="1">
    <citation type="submission" date="2018-06" db="EMBL/GenBank/DDBJ databases">
        <title>Genomic Encyclopedia of Archaeal and Bacterial Type Strains, Phase II (KMG-II): from individual species to whole genera.</title>
        <authorList>
            <person name="Goeker M."/>
        </authorList>
    </citation>
    <scope>NUCLEOTIDE SEQUENCE [LARGE SCALE GENOMIC DNA]</scope>
    <source>
        <strain evidence="2 3">ATCC BAA-1881</strain>
    </source>
</reference>
<evidence type="ECO:0000313" key="3">
    <source>
        <dbReference type="Proteomes" id="UP000248806"/>
    </source>
</evidence>
<dbReference type="InterPro" id="IPR041657">
    <property type="entry name" value="HTH_17"/>
</dbReference>
<feature type="domain" description="Helix-turn-helix" evidence="1">
    <location>
        <begin position="7"/>
        <end position="56"/>
    </location>
</feature>
<dbReference type="InterPro" id="IPR009061">
    <property type="entry name" value="DNA-bd_dom_put_sf"/>
</dbReference>
<gene>
    <name evidence="2" type="ORF">EI42_05757</name>
</gene>
<keyword evidence="3" id="KW-1185">Reference proteome</keyword>